<dbReference type="GO" id="GO:0003725">
    <property type="term" value="F:double-stranded RNA binding"/>
    <property type="evidence" value="ECO:0007669"/>
    <property type="project" value="InterPro"/>
</dbReference>
<dbReference type="SUPFAM" id="SSF54768">
    <property type="entry name" value="dsRNA-binding domain-like"/>
    <property type="match status" value="1"/>
</dbReference>
<evidence type="ECO:0000256" key="4">
    <source>
        <dbReference type="ARBA" id="ARBA00023128"/>
    </source>
</evidence>
<dbReference type="Proteomes" id="UP000318571">
    <property type="component" value="Chromosome 9"/>
</dbReference>
<dbReference type="Gene3D" id="3.30.160.20">
    <property type="match status" value="1"/>
</dbReference>
<evidence type="ECO:0000256" key="7">
    <source>
        <dbReference type="ARBA" id="ARBA00035187"/>
    </source>
</evidence>
<dbReference type="STRING" id="6832.A0A553P064"/>
<evidence type="ECO:0000259" key="9">
    <source>
        <dbReference type="Pfam" id="PF22935"/>
    </source>
</evidence>
<keyword evidence="5" id="KW-0687">Ribonucleoprotein</keyword>
<evidence type="ECO:0000259" key="8">
    <source>
        <dbReference type="Pfam" id="PF22892"/>
    </source>
</evidence>
<accession>A0A553P064</accession>
<keyword evidence="11" id="KW-1185">Reference proteome</keyword>
<dbReference type="InterPro" id="IPR036389">
    <property type="entry name" value="RNase_III_sf"/>
</dbReference>
<keyword evidence="3" id="KW-0689">Ribosomal protein</keyword>
<evidence type="ECO:0000313" key="11">
    <source>
        <dbReference type="Proteomes" id="UP000318571"/>
    </source>
</evidence>
<sequence>MSKELFKRRVQIRTDELIRHGREQIPRRSDFLEWNYDSELYAFSVRLGENFDDSKIREAFVDQSHVEMEAERHRALEMGSEDEFAITSNDRLAEVGSTFLSETLESYVRVAFPFWPEEGVQALVAFLNSNEVQAEISFHIGTRDLIFAKDYPPDMPTYAKVFRALVGVLVESGHEDQAKRFIYDLVVPQLHVQDINEIWDIKDPMRLLMTILKNEGKSEPESRLLWVSGLDTIMACYHVGIYVDKELIGQGPGESAEIAEEMATRDALRRMFRSDESMPMIPMGDYLDPNQIKAGPKANLSASEWSQEKVLKNLQTI</sequence>
<dbReference type="InterPro" id="IPR044444">
    <property type="entry name" value="Ribosomal_mL44_DSRM_metazoa"/>
</dbReference>
<dbReference type="GO" id="GO:0005840">
    <property type="term" value="C:ribosome"/>
    <property type="evidence" value="ECO:0007669"/>
    <property type="project" value="UniProtKB-KW"/>
</dbReference>
<dbReference type="FunFam" id="3.30.160.20:FF:000037">
    <property type="entry name" value="39S ribosomal protein L44, mitochondrial"/>
    <property type="match status" value="1"/>
</dbReference>
<dbReference type="GO" id="GO:0006396">
    <property type="term" value="P:RNA processing"/>
    <property type="evidence" value="ECO:0007669"/>
    <property type="project" value="InterPro"/>
</dbReference>
<evidence type="ECO:0000256" key="2">
    <source>
        <dbReference type="ARBA" id="ARBA00022946"/>
    </source>
</evidence>
<dbReference type="Pfam" id="PF22892">
    <property type="entry name" value="DSRM_MRPL44"/>
    <property type="match status" value="1"/>
</dbReference>
<dbReference type="GO" id="GO:0004525">
    <property type="term" value="F:ribonuclease III activity"/>
    <property type="evidence" value="ECO:0007669"/>
    <property type="project" value="InterPro"/>
</dbReference>
<evidence type="ECO:0000256" key="5">
    <source>
        <dbReference type="ARBA" id="ARBA00023274"/>
    </source>
</evidence>
<evidence type="ECO:0000256" key="1">
    <source>
        <dbReference type="ARBA" id="ARBA00004173"/>
    </source>
</evidence>
<dbReference type="AlphaFoldDB" id="A0A553P064"/>
<comment type="subcellular location">
    <subcellularLocation>
        <location evidence="1">Mitochondrion</location>
    </subcellularLocation>
</comment>
<gene>
    <name evidence="10" type="ORF">TCAL_01170</name>
</gene>
<evidence type="ECO:0000256" key="3">
    <source>
        <dbReference type="ARBA" id="ARBA00022980"/>
    </source>
</evidence>
<dbReference type="GO" id="GO:1990904">
    <property type="term" value="C:ribonucleoprotein complex"/>
    <property type="evidence" value="ECO:0007669"/>
    <property type="project" value="UniProtKB-KW"/>
</dbReference>
<dbReference type="Pfam" id="PF22935">
    <property type="entry name" value="RM44_endonuclase"/>
    <property type="match status" value="1"/>
</dbReference>
<dbReference type="CDD" id="cd19874">
    <property type="entry name" value="DSRM_MRPL44"/>
    <property type="match status" value="1"/>
</dbReference>
<feature type="domain" description="Large ribosomal subunit protein mL44 endonuclease" evidence="9">
    <location>
        <begin position="35"/>
        <end position="169"/>
    </location>
</feature>
<protein>
    <recommendedName>
        <fullName evidence="7">Large ribosomal subunit protein mL44</fullName>
    </recommendedName>
</protein>
<dbReference type="EMBL" id="VCGU01000009">
    <property type="protein sequence ID" value="TRY71079.1"/>
    <property type="molecule type" value="Genomic_DNA"/>
</dbReference>
<feature type="domain" description="Large ribosomal subunit protein mL44 dsRNA binding" evidence="8">
    <location>
        <begin position="199"/>
        <end position="305"/>
    </location>
</feature>
<reference evidence="10 11" key="1">
    <citation type="journal article" date="2018" name="Nat. Ecol. Evol.">
        <title>Genomic signatures of mitonuclear coevolution across populations of Tigriopus californicus.</title>
        <authorList>
            <person name="Barreto F.S."/>
            <person name="Watson E.T."/>
            <person name="Lima T.G."/>
            <person name="Willett C.S."/>
            <person name="Edmands S."/>
            <person name="Li W."/>
            <person name="Burton R.S."/>
        </authorList>
    </citation>
    <scope>NUCLEOTIDE SEQUENCE [LARGE SCALE GENOMIC DNA]</scope>
    <source>
        <strain evidence="10 11">San Diego</strain>
    </source>
</reference>
<proteinExistence type="inferred from homology"/>
<dbReference type="GO" id="GO:0005739">
    <property type="term" value="C:mitochondrion"/>
    <property type="evidence" value="ECO:0007669"/>
    <property type="project" value="UniProtKB-SubCell"/>
</dbReference>
<dbReference type="OMA" id="RHIKRWV"/>
<keyword evidence="2" id="KW-0809">Transit peptide</keyword>
<dbReference type="InterPro" id="IPR055189">
    <property type="entry name" value="RM44_endonuclase"/>
</dbReference>
<dbReference type="Gene3D" id="1.10.1520.10">
    <property type="entry name" value="Ribonuclease III domain"/>
    <property type="match status" value="1"/>
</dbReference>
<name>A0A553P064_TIGCA</name>
<evidence type="ECO:0000256" key="6">
    <source>
        <dbReference type="ARBA" id="ARBA00024034"/>
    </source>
</evidence>
<comment type="similarity">
    <text evidence="6">Belongs to the ribonuclease III family. Mitochondrion-specific ribosomal protein mL44 subfamily.</text>
</comment>
<comment type="caution">
    <text evidence="10">The sequence shown here is derived from an EMBL/GenBank/DDBJ whole genome shotgun (WGS) entry which is preliminary data.</text>
</comment>
<dbReference type="SUPFAM" id="SSF69065">
    <property type="entry name" value="RNase III domain-like"/>
    <property type="match status" value="1"/>
</dbReference>
<organism evidence="10 11">
    <name type="scientific">Tigriopus californicus</name>
    <name type="common">Marine copepod</name>
    <dbReference type="NCBI Taxonomy" id="6832"/>
    <lineage>
        <taxon>Eukaryota</taxon>
        <taxon>Metazoa</taxon>
        <taxon>Ecdysozoa</taxon>
        <taxon>Arthropoda</taxon>
        <taxon>Crustacea</taxon>
        <taxon>Multicrustacea</taxon>
        <taxon>Hexanauplia</taxon>
        <taxon>Copepoda</taxon>
        <taxon>Harpacticoida</taxon>
        <taxon>Harpacticidae</taxon>
        <taxon>Tigriopus</taxon>
    </lineage>
</organism>
<keyword evidence="4" id="KW-0496">Mitochondrion</keyword>
<evidence type="ECO:0000313" key="10">
    <source>
        <dbReference type="EMBL" id="TRY71079.1"/>
    </source>
</evidence>